<dbReference type="PaxDb" id="289377-HL41_00325"/>
<evidence type="ECO:0000313" key="2">
    <source>
        <dbReference type="Proteomes" id="UP000028481"/>
    </source>
</evidence>
<reference evidence="1 2" key="1">
    <citation type="journal article" date="2015" name="Genome Announc.">
        <title>Genome Sequence of a Sulfate-Reducing Thermophilic Bacterium, Thermodesulfobacterium commune DSM 2178T (Phylum Thermodesulfobacteria).</title>
        <authorList>
            <person name="Bhatnagar S."/>
            <person name="Badger J.H."/>
            <person name="Madupu R."/>
            <person name="Khouri H.M."/>
            <person name="O'Connor E.M."/>
            <person name="Robb F.T."/>
            <person name="Ward N.L."/>
            <person name="Eisen J.A."/>
        </authorList>
    </citation>
    <scope>NUCLEOTIDE SEQUENCE [LARGE SCALE GENOMIC DNA]</scope>
    <source>
        <strain evidence="1 2">DSM 2178</strain>
    </source>
</reference>
<dbReference type="OrthoDB" id="5472144at2"/>
<dbReference type="Proteomes" id="UP000028481">
    <property type="component" value="Chromosome"/>
</dbReference>
<sequence length="76" mass="8883">MRSGYFLVKVNPSQIAFFKFILEGYDHLSSLTILDPKSGLTKIYFYPKNLIFVNDLLEYLKEKLEIEILETSVSFN</sequence>
<dbReference type="KEGG" id="tcm:HL41_00325"/>
<dbReference type="RefSeq" id="WP_038063037.1">
    <property type="nucleotide sequence ID" value="NZ_CP008796.1"/>
</dbReference>
<dbReference type="AlphaFoldDB" id="A0A075WXV2"/>
<accession>A0A075WXV2</accession>
<name>A0A075WXV2_9BACT</name>
<organism evidence="1 2">
    <name type="scientific">Thermodesulfobacterium commune DSM 2178</name>
    <dbReference type="NCBI Taxonomy" id="289377"/>
    <lineage>
        <taxon>Bacteria</taxon>
        <taxon>Pseudomonadati</taxon>
        <taxon>Thermodesulfobacteriota</taxon>
        <taxon>Thermodesulfobacteria</taxon>
        <taxon>Thermodesulfobacteriales</taxon>
        <taxon>Thermodesulfobacteriaceae</taxon>
        <taxon>Thermodesulfobacterium</taxon>
    </lineage>
</organism>
<gene>
    <name evidence="1" type="ORF">HL41_00325</name>
</gene>
<dbReference type="InterPro" id="IPR032587">
    <property type="entry name" value="DUF4911"/>
</dbReference>
<proteinExistence type="predicted"/>
<protein>
    <recommendedName>
        <fullName evidence="3">DUF4911 domain-containing protein</fullName>
    </recommendedName>
</protein>
<dbReference type="STRING" id="289377.HL41_00325"/>
<dbReference type="EMBL" id="CP008796">
    <property type="protein sequence ID" value="AIH03402.1"/>
    <property type="molecule type" value="Genomic_DNA"/>
</dbReference>
<evidence type="ECO:0000313" key="1">
    <source>
        <dbReference type="EMBL" id="AIH03402.1"/>
    </source>
</evidence>
<dbReference type="HOGENOM" id="CLU_2653307_0_0_0"/>
<dbReference type="eggNOG" id="ENOG5030PVV">
    <property type="taxonomic scope" value="Bacteria"/>
</dbReference>
<dbReference type="Pfam" id="PF16256">
    <property type="entry name" value="DUF4911"/>
    <property type="match status" value="1"/>
</dbReference>
<keyword evidence="2" id="KW-1185">Reference proteome</keyword>
<evidence type="ECO:0008006" key="3">
    <source>
        <dbReference type="Google" id="ProtNLM"/>
    </source>
</evidence>